<dbReference type="Proteomes" id="UP001501721">
    <property type="component" value="Unassembled WGS sequence"/>
</dbReference>
<keyword evidence="3" id="KW-1185">Reference proteome</keyword>
<feature type="compositionally biased region" description="Gly residues" evidence="1">
    <location>
        <begin position="974"/>
        <end position="983"/>
    </location>
</feature>
<reference evidence="3" key="1">
    <citation type="journal article" date="2019" name="Int. J. Syst. Evol. Microbiol.">
        <title>The Global Catalogue of Microorganisms (GCM) 10K type strain sequencing project: providing services to taxonomists for standard genome sequencing and annotation.</title>
        <authorList>
            <consortium name="The Broad Institute Genomics Platform"/>
            <consortium name="The Broad Institute Genome Sequencing Center for Infectious Disease"/>
            <person name="Wu L."/>
            <person name="Ma J."/>
        </authorList>
    </citation>
    <scope>NUCLEOTIDE SEQUENCE [LARGE SCALE GENOMIC DNA]</scope>
    <source>
        <strain evidence="3">JCM 6923</strain>
    </source>
</reference>
<evidence type="ECO:0000313" key="3">
    <source>
        <dbReference type="Proteomes" id="UP001501721"/>
    </source>
</evidence>
<feature type="region of interest" description="Disordered" evidence="1">
    <location>
        <begin position="969"/>
        <end position="988"/>
    </location>
</feature>
<feature type="region of interest" description="Disordered" evidence="1">
    <location>
        <begin position="1004"/>
        <end position="1076"/>
    </location>
</feature>
<comment type="caution">
    <text evidence="2">The sequence shown here is derived from an EMBL/GenBank/DDBJ whole genome shotgun (WGS) entry which is preliminary data.</text>
</comment>
<name>A0ABP5XQE2_9ACTN</name>
<feature type="region of interest" description="Disordered" evidence="1">
    <location>
        <begin position="864"/>
        <end position="897"/>
    </location>
</feature>
<feature type="compositionally biased region" description="Gly residues" evidence="1">
    <location>
        <begin position="541"/>
        <end position="567"/>
    </location>
</feature>
<protein>
    <submittedName>
        <fullName evidence="2">Uncharacterized protein</fullName>
    </submittedName>
</protein>
<evidence type="ECO:0000256" key="1">
    <source>
        <dbReference type="SAM" id="MobiDB-lite"/>
    </source>
</evidence>
<evidence type="ECO:0000313" key="2">
    <source>
        <dbReference type="EMBL" id="GAA2464865.1"/>
    </source>
</evidence>
<dbReference type="EMBL" id="BAAATL010000001">
    <property type="protein sequence ID" value="GAA2464865.1"/>
    <property type="molecule type" value="Genomic_DNA"/>
</dbReference>
<accession>A0ABP5XQE2</accession>
<organism evidence="2 3">
    <name type="scientific">Streptomyces graminearus</name>
    <dbReference type="NCBI Taxonomy" id="284030"/>
    <lineage>
        <taxon>Bacteria</taxon>
        <taxon>Bacillati</taxon>
        <taxon>Actinomycetota</taxon>
        <taxon>Actinomycetes</taxon>
        <taxon>Kitasatosporales</taxon>
        <taxon>Streptomycetaceae</taxon>
        <taxon>Streptomyces</taxon>
    </lineage>
</organism>
<sequence length="1113" mass="113461">MAGECGRGGVVEQQAAGQAQAGGGVELIAQFHRAERVEAEVLEGPLALDLAGLGVTENGGDMGADQVEHGLFACGLGQFGEPPAEGAERRGIGFGNGVGLRVCRGLTGGGRGGGEGGGGAVQPVPLPFERVGGECDLAVGASSAAEQGVPVRLQAVDVQCGDGRQQGGGLGAAGAQGGDEQGVAVGPRTGHGGEDATGAEFEIGAHALLVEAGDTVGEADRLAHMADPVSGIAPLVRRELRGESARHVGHDRDARGVEGQALGHLAELRQHGFHVRGVEGVADPQSAGLAAEGGEGVGDPGDEVLVAGDDDGVRAVQRGDADVVGVRADAVADLVLGGLDGDHGATGGQRLHQTAACGHQGAGVGEREDTGHVGGGEFADGVAHEHVGGDAPALQRPEQGDFEGEQRGLGVEGAVEFRRLLGAFGGEHHLAQRPRQQGVEVCAHVVQRGGERRYGLGQFAAHAGTLAALAREEEGEFAAGRRTARGQGRVDAVGGQRAQSAQEVLAVLADDDGPVFEGRTAHGKRPADVGQGERGVRLGVGQQGGGLAAQRGRGPGGQRPAGRGRTGTGSIDARLSRARYFRARYSRALAVLRVRVRRLPVFRQHDVAVGAAHAERADPGEQRAALLGGPGAVLGLHAQVQPVQRDRRVRCLEVEAGGQFSVVQREGRLEQAGDAGGALQVADVGLGRAHPQRVAGRASRAQHRAERGRLDGVADLGAGAVQLDVADVRGVDTGALAGEPEHLFLSGAQGHGQPVAAAVVVDGAAADHAVDGVAVRDGTGEGFEDDDAAALAADVAVGAGVEGEAAAVGGQSAELGGAQGAFGHEVETDATGEGDRRLALAQALAGQVDRDQGRGLAGVHGQAGAVQSEEVRDPVGDDAAVQTGDGVRGDGRQPGAVVQRRVVVPDGADEHPGTGGAQCPGTYVRVLQRLPGQLKDEPLLRVHRGGLLGGEPEEPGVEVADTVEEPAPADVGPPGLGRVGVGHRGPVPPVRGYVGDRVRALAEQPPEGPRVGGARQPACQTDDGDVTGRIRRSRTGPIPRPVALGLDHLHSTRPHRERKGTAPWRPRHRRSVRPRRQRVAVWPQFRSRGSAPPLWRISFRGIPKGGIPAAGNL</sequence>
<gene>
    <name evidence="2" type="ORF">GCM10010422_01710</name>
</gene>
<feature type="region of interest" description="Disordered" evidence="1">
    <location>
        <begin position="541"/>
        <end position="570"/>
    </location>
</feature>
<proteinExistence type="predicted"/>
<feature type="compositionally biased region" description="Basic residues" evidence="1">
    <location>
        <begin position="1065"/>
        <end position="1076"/>
    </location>
</feature>